<keyword evidence="7" id="KW-0325">Glycoprotein</keyword>
<feature type="domain" description="Peptidase S8/S53" evidence="10">
    <location>
        <begin position="106"/>
        <end position="539"/>
    </location>
</feature>
<name>S8D3P3_9LAMI</name>
<proteinExistence type="inferred from homology"/>
<feature type="domain" description="Subtilisin-like protease fibronectin type-III" evidence="13">
    <location>
        <begin position="609"/>
        <end position="705"/>
    </location>
</feature>
<dbReference type="InterPro" id="IPR041469">
    <property type="entry name" value="Subtilisin-like_FN3"/>
</dbReference>
<protein>
    <submittedName>
        <fullName evidence="14">Serine protease</fullName>
    </submittedName>
</protein>
<dbReference type="Gene3D" id="2.60.40.2310">
    <property type="match status" value="1"/>
</dbReference>
<evidence type="ECO:0000256" key="6">
    <source>
        <dbReference type="ARBA" id="ARBA00022825"/>
    </source>
</evidence>
<feature type="domain" description="PA" evidence="11">
    <location>
        <begin position="343"/>
        <end position="415"/>
    </location>
</feature>
<dbReference type="Proteomes" id="UP000015453">
    <property type="component" value="Unassembled WGS sequence"/>
</dbReference>
<dbReference type="Pfam" id="PF17766">
    <property type="entry name" value="fn3_6"/>
    <property type="match status" value="1"/>
</dbReference>
<dbReference type="CDD" id="cd02120">
    <property type="entry name" value="PA_subtilisin_like"/>
    <property type="match status" value="1"/>
</dbReference>
<dbReference type="CDD" id="cd04852">
    <property type="entry name" value="Peptidases_S8_3"/>
    <property type="match status" value="1"/>
</dbReference>
<evidence type="ECO:0000256" key="8">
    <source>
        <dbReference type="PIRSR" id="PIRSR615500-1"/>
    </source>
</evidence>
<dbReference type="InterPro" id="IPR003137">
    <property type="entry name" value="PA_domain"/>
</dbReference>
<feature type="active site" description="Charge relay system" evidence="8 9">
    <location>
        <position position="115"/>
    </location>
</feature>
<dbReference type="InterPro" id="IPR015500">
    <property type="entry name" value="Peptidase_S8_subtilisin-rel"/>
</dbReference>
<keyword evidence="5 9" id="KW-0378">Hydrolase</keyword>
<dbReference type="InterPro" id="IPR023827">
    <property type="entry name" value="Peptidase_S8_Asp-AS"/>
</dbReference>
<feature type="active site" description="Charge relay system" evidence="8 9">
    <location>
        <position position="174"/>
    </location>
</feature>
<evidence type="ECO:0000256" key="4">
    <source>
        <dbReference type="ARBA" id="ARBA00022729"/>
    </source>
</evidence>
<evidence type="ECO:0000256" key="5">
    <source>
        <dbReference type="ARBA" id="ARBA00022801"/>
    </source>
</evidence>
<dbReference type="PRINTS" id="PR00723">
    <property type="entry name" value="SUBTILISIN"/>
</dbReference>
<dbReference type="SUPFAM" id="SSF52743">
    <property type="entry name" value="Subtilisin-like"/>
    <property type="match status" value="1"/>
</dbReference>
<sequence length="708" mass="74252">HAATLKTYIVHVEPCVETQDLESWYDSFIPESNPSTESGSRIIYRYRHIFSGFAARLTPEEVKVMEGKKGFISAAEERVLQLHTTHTPSFLGLGRNLGFWNESSYGEGVVIGLLDTGINADHPSFSDEGVPPPPKKWKGRCELGGGVCNRKLIGARAFGVGSGLTNTPADEQGHGTHTSSTAAGNFVPGANFLGSANGTSIGIAPRAHIAMYRVCFTDGCQESDIAAGLDAAIDDGVDILSISLGGNSAVYDVDPIAIGSFRAVEKGIFVSCSAGNSGPTTQSLSNEAPWILTVGASTTDRKLVATAVLGSGVELVGESGFQTDSTADLPLINPSTSGGFSFCGPDDLGPTSNVEGKIVICQVGGNIQSVDKGEYVRQAGGKGMILVNSEIAAYTLFDYAHVIPATHVSYEDSLKIEGYLNSTSNPTARIVFEGTKMGDKFAPFLAFFSSRGPGKQSPGILKPDIIGPGVNILAGWHESVRKDTNTTPFYNIISGTSMSCPHLAGVVALLKSAHPDWSPAAIKSAIMTTADQLNLGGDPILDERHLPPPPFSVGSGHVNPSKASDPGLVYDLSTEDYVPYLCGLNYTADAIQKIVQRRVSCANAISEAELNYPSFTVAVGSAPATYSRTVTNVGEGKASYTVEIGAPDGVSVVVTPETLDFMEIGQKLNYSVTFSSSGGSSGGAGYSQGFISWNSGKYSVRSPIVAAI</sequence>
<comment type="subcellular location">
    <subcellularLocation>
        <location evidence="1">Secreted</location>
    </subcellularLocation>
</comment>
<dbReference type="InterPro" id="IPR034197">
    <property type="entry name" value="Peptidases_S8_3"/>
</dbReference>
<keyword evidence="3 9" id="KW-0645">Protease</keyword>
<dbReference type="Pfam" id="PF00082">
    <property type="entry name" value="Peptidase_S8"/>
    <property type="match status" value="1"/>
</dbReference>
<dbReference type="GO" id="GO:0004252">
    <property type="term" value="F:serine-type endopeptidase activity"/>
    <property type="evidence" value="ECO:0007669"/>
    <property type="project" value="UniProtKB-UniRule"/>
</dbReference>
<dbReference type="InterPro" id="IPR037045">
    <property type="entry name" value="S8pro/Inhibitor_I9_sf"/>
</dbReference>
<reference evidence="14 15" key="1">
    <citation type="journal article" date="2013" name="BMC Genomics">
        <title>The miniature genome of a carnivorous plant Genlisea aurea contains a low number of genes and short non-coding sequences.</title>
        <authorList>
            <person name="Leushkin E.V."/>
            <person name="Sutormin R.A."/>
            <person name="Nabieva E.R."/>
            <person name="Penin A.A."/>
            <person name="Kondrashov A.S."/>
            <person name="Logacheva M.D."/>
        </authorList>
    </citation>
    <scope>NUCLEOTIDE SEQUENCE [LARGE SCALE GENOMIC DNA]</scope>
</reference>
<evidence type="ECO:0000259" key="13">
    <source>
        <dbReference type="Pfam" id="PF17766"/>
    </source>
</evidence>
<gene>
    <name evidence="14" type="ORF">M569_02729</name>
</gene>
<keyword evidence="4" id="KW-0732">Signal</keyword>
<dbReference type="PROSITE" id="PS51892">
    <property type="entry name" value="SUBTILASE"/>
    <property type="match status" value="1"/>
</dbReference>
<dbReference type="Pfam" id="PF02225">
    <property type="entry name" value="PA"/>
    <property type="match status" value="1"/>
</dbReference>
<dbReference type="InterPro" id="IPR045051">
    <property type="entry name" value="SBT"/>
</dbReference>
<dbReference type="PROSITE" id="PS00136">
    <property type="entry name" value="SUBTILASE_ASP"/>
    <property type="match status" value="1"/>
</dbReference>
<comment type="similarity">
    <text evidence="2 9">Belongs to the peptidase S8 family.</text>
</comment>
<dbReference type="InterPro" id="IPR036852">
    <property type="entry name" value="Peptidase_S8/S53_dom_sf"/>
</dbReference>
<evidence type="ECO:0000256" key="9">
    <source>
        <dbReference type="PROSITE-ProRule" id="PRU01240"/>
    </source>
</evidence>
<keyword evidence="6 9" id="KW-0720">Serine protease</keyword>
<evidence type="ECO:0000313" key="14">
    <source>
        <dbReference type="EMBL" id="EPS72026.1"/>
    </source>
</evidence>
<dbReference type="Pfam" id="PF05922">
    <property type="entry name" value="Inhibitor_I9"/>
    <property type="match status" value="1"/>
</dbReference>
<organism evidence="14 15">
    <name type="scientific">Genlisea aurea</name>
    <dbReference type="NCBI Taxonomy" id="192259"/>
    <lineage>
        <taxon>Eukaryota</taxon>
        <taxon>Viridiplantae</taxon>
        <taxon>Streptophyta</taxon>
        <taxon>Embryophyta</taxon>
        <taxon>Tracheophyta</taxon>
        <taxon>Spermatophyta</taxon>
        <taxon>Magnoliopsida</taxon>
        <taxon>eudicotyledons</taxon>
        <taxon>Gunneridae</taxon>
        <taxon>Pentapetalae</taxon>
        <taxon>asterids</taxon>
        <taxon>lamiids</taxon>
        <taxon>Lamiales</taxon>
        <taxon>Lentibulariaceae</taxon>
        <taxon>Genlisea</taxon>
    </lineage>
</organism>
<evidence type="ECO:0000259" key="10">
    <source>
        <dbReference type="Pfam" id="PF00082"/>
    </source>
</evidence>
<dbReference type="PANTHER" id="PTHR10795">
    <property type="entry name" value="PROPROTEIN CONVERTASE SUBTILISIN/KEXIN"/>
    <property type="match status" value="1"/>
</dbReference>
<dbReference type="OrthoDB" id="908433at2759"/>
<evidence type="ECO:0000256" key="1">
    <source>
        <dbReference type="ARBA" id="ARBA00004613"/>
    </source>
</evidence>
<dbReference type="GO" id="GO:0005576">
    <property type="term" value="C:extracellular region"/>
    <property type="evidence" value="ECO:0007669"/>
    <property type="project" value="UniProtKB-SubCell"/>
</dbReference>
<evidence type="ECO:0000256" key="7">
    <source>
        <dbReference type="ARBA" id="ARBA00023180"/>
    </source>
</evidence>
<evidence type="ECO:0000259" key="11">
    <source>
        <dbReference type="Pfam" id="PF02225"/>
    </source>
</evidence>
<dbReference type="Gene3D" id="3.30.70.80">
    <property type="entry name" value="Peptidase S8 propeptide/proteinase inhibitor I9"/>
    <property type="match status" value="1"/>
</dbReference>
<evidence type="ECO:0000256" key="2">
    <source>
        <dbReference type="ARBA" id="ARBA00011073"/>
    </source>
</evidence>
<dbReference type="InterPro" id="IPR000209">
    <property type="entry name" value="Peptidase_S8/S53_dom"/>
</dbReference>
<comment type="caution">
    <text evidence="14">The sequence shown here is derived from an EMBL/GenBank/DDBJ whole genome shotgun (WGS) entry which is preliminary data.</text>
</comment>
<evidence type="ECO:0000256" key="3">
    <source>
        <dbReference type="ARBA" id="ARBA00022670"/>
    </source>
</evidence>
<accession>S8D3P3</accession>
<evidence type="ECO:0000259" key="12">
    <source>
        <dbReference type="Pfam" id="PF05922"/>
    </source>
</evidence>
<dbReference type="GO" id="GO:0006508">
    <property type="term" value="P:proteolysis"/>
    <property type="evidence" value="ECO:0007669"/>
    <property type="project" value="UniProtKB-KW"/>
</dbReference>
<dbReference type="FunFam" id="3.40.50.200:FF:000006">
    <property type="entry name" value="Subtilisin-like protease SBT1.5"/>
    <property type="match status" value="1"/>
</dbReference>
<dbReference type="EMBL" id="AUSU01001002">
    <property type="protein sequence ID" value="EPS72026.1"/>
    <property type="molecule type" value="Genomic_DNA"/>
</dbReference>
<keyword evidence="15" id="KW-1185">Reference proteome</keyword>
<dbReference type="InterPro" id="IPR010259">
    <property type="entry name" value="S8pro/Inhibitor_I9"/>
</dbReference>
<feature type="non-terminal residue" evidence="14">
    <location>
        <position position="1"/>
    </location>
</feature>
<feature type="domain" description="Inhibitor I9" evidence="12">
    <location>
        <begin position="7"/>
        <end position="83"/>
    </location>
</feature>
<dbReference type="Gene3D" id="3.40.50.200">
    <property type="entry name" value="Peptidase S8/S53 domain"/>
    <property type="match status" value="1"/>
</dbReference>
<dbReference type="AlphaFoldDB" id="S8D3P3"/>
<dbReference type="Gene3D" id="3.50.30.30">
    <property type="match status" value="1"/>
</dbReference>
<feature type="active site" description="Charge relay system" evidence="8 9">
    <location>
        <position position="497"/>
    </location>
</feature>
<evidence type="ECO:0000313" key="15">
    <source>
        <dbReference type="Proteomes" id="UP000015453"/>
    </source>
</evidence>